<dbReference type="CDD" id="cd07989">
    <property type="entry name" value="LPLAT_AGPAT-like"/>
    <property type="match status" value="1"/>
</dbReference>
<name>S0G592_9BACT</name>
<dbReference type="GO" id="GO:0016020">
    <property type="term" value="C:membrane"/>
    <property type="evidence" value="ECO:0007669"/>
    <property type="project" value="InterPro"/>
</dbReference>
<reference evidence="12 13" key="1">
    <citation type="journal article" date="2013" name="Genome Announc.">
        <title>Draft Genome Sequence of Desulfotignum phosphitoxidans DSM 13687 Strain FiPS-3.</title>
        <authorList>
            <person name="Poehlein A."/>
            <person name="Daniel R."/>
            <person name="Simeonova D.D."/>
        </authorList>
    </citation>
    <scope>NUCLEOTIDE SEQUENCE [LARGE SCALE GENOMIC DNA]</scope>
    <source>
        <strain evidence="12 13">DSM 13687</strain>
    </source>
</reference>
<dbReference type="InterPro" id="IPR004552">
    <property type="entry name" value="AGP_acyltrans"/>
</dbReference>
<evidence type="ECO:0000256" key="4">
    <source>
        <dbReference type="ARBA" id="ARBA00008655"/>
    </source>
</evidence>
<evidence type="ECO:0000256" key="5">
    <source>
        <dbReference type="ARBA" id="ARBA00013211"/>
    </source>
</evidence>
<dbReference type="GO" id="GO:0016024">
    <property type="term" value="P:CDP-diacylglycerol biosynthetic process"/>
    <property type="evidence" value="ECO:0007669"/>
    <property type="project" value="UniProtKB-UniPathway"/>
</dbReference>
<evidence type="ECO:0000313" key="13">
    <source>
        <dbReference type="Proteomes" id="UP000014216"/>
    </source>
</evidence>
<evidence type="ECO:0000256" key="3">
    <source>
        <dbReference type="ARBA" id="ARBA00005189"/>
    </source>
</evidence>
<accession>S0G592</accession>
<dbReference type="PANTHER" id="PTHR10434:SF66">
    <property type="entry name" value="PHOSPHOLIPID_GLYCEROL ACYLTRANSFERASE DOMAIN-CONTAINING PROTEIN"/>
    <property type="match status" value="1"/>
</dbReference>
<comment type="domain">
    <text evidence="9">The HXXXXD motif is essential for acyltransferase activity and may constitute the binding site for the phosphate moiety of the glycerol-3-phosphate.</text>
</comment>
<comment type="pathway">
    <text evidence="2">Phospholipid metabolism; CDP-diacylglycerol biosynthesis; CDP-diacylglycerol from sn-glycerol 3-phosphate: step 2/3.</text>
</comment>
<dbReference type="GO" id="GO:0006654">
    <property type="term" value="P:phosphatidic acid biosynthetic process"/>
    <property type="evidence" value="ECO:0007669"/>
    <property type="project" value="TreeGrafter"/>
</dbReference>
<dbReference type="PATRIC" id="fig|1286635.3.peg.2229"/>
<evidence type="ECO:0000256" key="7">
    <source>
        <dbReference type="ARBA" id="ARBA00022679"/>
    </source>
</evidence>
<dbReference type="Proteomes" id="UP000014216">
    <property type="component" value="Unassembled WGS sequence"/>
</dbReference>
<keyword evidence="8 9" id="KW-0012">Acyltransferase</keyword>
<dbReference type="OrthoDB" id="9809618at2"/>
<comment type="similarity">
    <text evidence="4 9">Belongs to the 1-acyl-sn-glycerol-3-phosphate acyltransferase family.</text>
</comment>
<evidence type="ECO:0000256" key="9">
    <source>
        <dbReference type="RuleBase" id="RU361267"/>
    </source>
</evidence>
<keyword evidence="9" id="KW-1208">Phospholipid metabolism</keyword>
<evidence type="ECO:0000256" key="1">
    <source>
        <dbReference type="ARBA" id="ARBA00001141"/>
    </source>
</evidence>
<evidence type="ECO:0000256" key="10">
    <source>
        <dbReference type="SAM" id="Phobius"/>
    </source>
</evidence>
<dbReference type="EMBL" id="APJX01000004">
    <property type="protein sequence ID" value="EMS79642.1"/>
    <property type="molecule type" value="Genomic_DNA"/>
</dbReference>
<evidence type="ECO:0000313" key="12">
    <source>
        <dbReference type="EMBL" id="EMS79642.1"/>
    </source>
</evidence>
<keyword evidence="9" id="KW-0443">Lipid metabolism</keyword>
<sequence>MNRILKWIYQPYKWVIVMPFMVINTLVAGMICIVVGAFFSRDATNALAVIWSRLACGIVPVKVKLTGKKNCQQRHAYVVVANHQSMVDIPVIHGFMGLHIKWVMKQELRKIPVFGTACHYLGCIFIDRSRHDAAIQSIRQAKKRMSAKASVLFFAEGTRSRDGQVQPFKKGAFVFARETGLPVLPVTIKHSREVLPPDSLNLIPGPVEIIVHRPVYVLPGDAGRLEDTIEAVRTTIAGPLNG</sequence>
<keyword evidence="10" id="KW-1133">Transmembrane helix</keyword>
<dbReference type="AlphaFoldDB" id="S0G592"/>
<keyword evidence="9" id="KW-0594">Phospholipid biosynthesis</keyword>
<feature type="domain" description="Phospholipid/glycerol acyltransferase" evidence="11">
    <location>
        <begin position="77"/>
        <end position="191"/>
    </location>
</feature>
<dbReference type="UniPathway" id="UPA00557">
    <property type="reaction ID" value="UER00613"/>
</dbReference>
<evidence type="ECO:0000259" key="11">
    <source>
        <dbReference type="SMART" id="SM00563"/>
    </source>
</evidence>
<dbReference type="Pfam" id="PF01553">
    <property type="entry name" value="Acyltransferase"/>
    <property type="match status" value="1"/>
</dbReference>
<dbReference type="InterPro" id="IPR002123">
    <property type="entry name" value="Plipid/glycerol_acylTrfase"/>
</dbReference>
<evidence type="ECO:0000256" key="8">
    <source>
        <dbReference type="ARBA" id="ARBA00023315"/>
    </source>
</evidence>
<keyword evidence="10" id="KW-0812">Transmembrane</keyword>
<proteinExistence type="inferred from homology"/>
<evidence type="ECO:0000256" key="2">
    <source>
        <dbReference type="ARBA" id="ARBA00004728"/>
    </source>
</evidence>
<comment type="pathway">
    <text evidence="3">Lipid metabolism.</text>
</comment>
<protein>
    <recommendedName>
        <fullName evidence="6 9">1-acyl-sn-glycerol-3-phosphate acyltransferase</fullName>
        <ecNumber evidence="5 9">2.3.1.51</ecNumber>
    </recommendedName>
</protein>
<keyword evidence="10" id="KW-0472">Membrane</keyword>
<dbReference type="SUPFAM" id="SSF69593">
    <property type="entry name" value="Glycerol-3-phosphate (1)-acyltransferase"/>
    <property type="match status" value="1"/>
</dbReference>
<keyword evidence="7 9" id="KW-0808">Transferase</keyword>
<comment type="catalytic activity">
    <reaction evidence="1 9">
        <text>a 1-acyl-sn-glycero-3-phosphate + an acyl-CoA = a 1,2-diacyl-sn-glycero-3-phosphate + CoA</text>
        <dbReference type="Rhea" id="RHEA:19709"/>
        <dbReference type="ChEBI" id="CHEBI:57287"/>
        <dbReference type="ChEBI" id="CHEBI:57970"/>
        <dbReference type="ChEBI" id="CHEBI:58342"/>
        <dbReference type="ChEBI" id="CHEBI:58608"/>
        <dbReference type="EC" id="2.3.1.51"/>
    </reaction>
</comment>
<gene>
    <name evidence="12" type="primary">plsC</name>
    <name evidence="12" type="ORF">Dpo_4c01930</name>
</gene>
<comment type="caution">
    <text evidence="12">The sequence shown here is derived from an EMBL/GenBank/DDBJ whole genome shotgun (WGS) entry which is preliminary data.</text>
</comment>
<dbReference type="EC" id="2.3.1.51" evidence="5 9"/>
<dbReference type="GO" id="GO:0003841">
    <property type="term" value="F:1-acylglycerol-3-phosphate O-acyltransferase activity"/>
    <property type="evidence" value="ECO:0007669"/>
    <property type="project" value="UniProtKB-UniRule"/>
</dbReference>
<feature type="transmembrane region" description="Helical" evidence="10">
    <location>
        <begin position="12"/>
        <end position="39"/>
    </location>
</feature>
<dbReference type="PANTHER" id="PTHR10434">
    <property type="entry name" value="1-ACYL-SN-GLYCEROL-3-PHOSPHATE ACYLTRANSFERASE"/>
    <property type="match status" value="1"/>
</dbReference>
<organism evidence="12 13">
    <name type="scientific">Desulfotignum phosphitoxidans DSM 13687</name>
    <dbReference type="NCBI Taxonomy" id="1286635"/>
    <lineage>
        <taxon>Bacteria</taxon>
        <taxon>Pseudomonadati</taxon>
        <taxon>Thermodesulfobacteriota</taxon>
        <taxon>Desulfobacteria</taxon>
        <taxon>Desulfobacterales</taxon>
        <taxon>Desulfobacteraceae</taxon>
        <taxon>Desulfotignum</taxon>
    </lineage>
</organism>
<evidence type="ECO:0000256" key="6">
    <source>
        <dbReference type="ARBA" id="ARBA00016139"/>
    </source>
</evidence>
<dbReference type="SMART" id="SM00563">
    <property type="entry name" value="PlsC"/>
    <property type="match status" value="1"/>
</dbReference>
<keyword evidence="9" id="KW-0444">Lipid biosynthesis</keyword>
<dbReference type="NCBIfam" id="TIGR00530">
    <property type="entry name" value="AGP_acyltrn"/>
    <property type="match status" value="1"/>
</dbReference>
<keyword evidence="13" id="KW-1185">Reference proteome</keyword>